<organism evidence="4 5">
    <name type="scientific">Pandoraea morbifera</name>
    <dbReference type="NCBI Taxonomy" id="2508300"/>
    <lineage>
        <taxon>Bacteria</taxon>
        <taxon>Pseudomonadati</taxon>
        <taxon>Pseudomonadota</taxon>
        <taxon>Betaproteobacteria</taxon>
        <taxon>Burkholderiales</taxon>
        <taxon>Burkholderiaceae</taxon>
        <taxon>Pandoraea</taxon>
    </lineage>
</organism>
<feature type="domain" description="Metallo-beta-lactamase" evidence="3">
    <location>
        <begin position="58"/>
        <end position="249"/>
    </location>
</feature>
<keyword evidence="1 4" id="KW-0378">Hydrolase</keyword>
<reference evidence="4 5" key="1">
    <citation type="submission" date="2019-08" db="EMBL/GenBank/DDBJ databases">
        <authorList>
            <person name="Peeters C."/>
        </authorList>
    </citation>
    <scope>NUCLEOTIDE SEQUENCE [LARGE SCALE GENOMIC DNA]</scope>
    <source>
        <strain evidence="4 5">LMG 31116</strain>
    </source>
</reference>
<name>A0A5E4XR85_9BURK</name>
<evidence type="ECO:0000256" key="1">
    <source>
        <dbReference type="ARBA" id="ARBA00022801"/>
    </source>
</evidence>
<dbReference type="CDD" id="cd07719">
    <property type="entry name" value="arylsulfatase_AtsA-like_MBL-fold"/>
    <property type="match status" value="1"/>
</dbReference>
<keyword evidence="2" id="KW-0732">Signal</keyword>
<evidence type="ECO:0000259" key="3">
    <source>
        <dbReference type="SMART" id="SM00849"/>
    </source>
</evidence>
<keyword evidence="5" id="KW-1185">Reference proteome</keyword>
<accession>A0A5E4XR85</accession>
<dbReference type="AlphaFoldDB" id="A0A5E4XR85"/>
<dbReference type="EMBL" id="CABPSD010000014">
    <property type="protein sequence ID" value="VVE38850.1"/>
    <property type="molecule type" value="Genomic_DNA"/>
</dbReference>
<feature type="signal peptide" evidence="2">
    <location>
        <begin position="1"/>
        <end position="33"/>
    </location>
</feature>
<sequence>MKGFTGAAWRRLHSATAAGAVALSVLAAMPACAADASAALTWTTLGTAAGPVLYAERSQPANLLSVDGRPWLIDCGDGALERLAALHLRAAQIDTVVISHLHMDHIGGLQGLLGLRWMQNAKRKLTIYGPPGTDAVVAGLVASLKPVAAIDGKQAGHGDPATMVDVVTLRDGADIDVQGVRLRAVRNSHFDVTPGHPLENGTQSLSLRFDYKGRAIGYTGDTGPSDAVARLEQGVDVLVSEVIDIEPTIAGIAQAMGRMSPDAREHLIEHLKTQHLTPREAGALATKANAKQLVFTHLAIAGSTDGSRDTLINGAKETFDGPVAVAHDLDRF</sequence>
<gene>
    <name evidence="4" type="ORF">PMO31116_04009</name>
</gene>
<dbReference type="Proteomes" id="UP000368474">
    <property type="component" value="Unassembled WGS sequence"/>
</dbReference>
<dbReference type="Gene3D" id="3.60.15.10">
    <property type="entry name" value="Ribonuclease Z/Hydroxyacylglutathione hydrolase-like"/>
    <property type="match status" value="1"/>
</dbReference>
<dbReference type="PANTHER" id="PTHR46018:SF2">
    <property type="entry name" value="ZINC PHOSPHODIESTERASE ELAC PROTEIN 1"/>
    <property type="match status" value="1"/>
</dbReference>
<evidence type="ECO:0000313" key="4">
    <source>
        <dbReference type="EMBL" id="VVE38850.1"/>
    </source>
</evidence>
<dbReference type="GO" id="GO:0042781">
    <property type="term" value="F:3'-tRNA processing endoribonuclease activity"/>
    <property type="evidence" value="ECO:0007669"/>
    <property type="project" value="UniProtKB-EC"/>
</dbReference>
<feature type="chain" id="PRO_5023060697" evidence="2">
    <location>
        <begin position="34"/>
        <end position="332"/>
    </location>
</feature>
<evidence type="ECO:0000313" key="5">
    <source>
        <dbReference type="Proteomes" id="UP000368474"/>
    </source>
</evidence>
<evidence type="ECO:0000256" key="2">
    <source>
        <dbReference type="SAM" id="SignalP"/>
    </source>
</evidence>
<dbReference type="SMART" id="SM00849">
    <property type="entry name" value="Lactamase_B"/>
    <property type="match status" value="1"/>
</dbReference>
<dbReference type="PANTHER" id="PTHR46018">
    <property type="entry name" value="ZINC PHOSPHODIESTERASE ELAC PROTEIN 1"/>
    <property type="match status" value="1"/>
</dbReference>
<dbReference type="SUPFAM" id="SSF56281">
    <property type="entry name" value="Metallo-hydrolase/oxidoreductase"/>
    <property type="match status" value="1"/>
</dbReference>
<protein>
    <submittedName>
        <fullName evidence="4">Metallo-beta-lactamase</fullName>
        <ecNumber evidence="4">3.1.26.11</ecNumber>
    </submittedName>
</protein>
<dbReference type="InterPro" id="IPR001279">
    <property type="entry name" value="Metallo-B-lactamas"/>
</dbReference>
<dbReference type="InterPro" id="IPR036866">
    <property type="entry name" value="RibonucZ/Hydroxyglut_hydro"/>
</dbReference>
<dbReference type="InterPro" id="IPR044094">
    <property type="entry name" value="AtsA-like_MBL-fold"/>
</dbReference>
<proteinExistence type="predicted"/>
<dbReference type="Pfam" id="PF12706">
    <property type="entry name" value="Lactamase_B_2"/>
    <property type="match status" value="1"/>
</dbReference>
<dbReference type="RefSeq" id="WP_174971513.1">
    <property type="nucleotide sequence ID" value="NZ_CABPSD010000014.1"/>
</dbReference>
<dbReference type="EC" id="3.1.26.11" evidence="4"/>